<reference evidence="2" key="1">
    <citation type="journal article" date="2016" name="Mol. Biol. Evol.">
        <title>Comparative Genomics of Early-Diverging Mushroom-Forming Fungi Provides Insights into the Origins of Lignocellulose Decay Capabilities.</title>
        <authorList>
            <person name="Nagy L.G."/>
            <person name="Riley R."/>
            <person name="Tritt A."/>
            <person name="Adam C."/>
            <person name="Daum C."/>
            <person name="Floudas D."/>
            <person name="Sun H."/>
            <person name="Yadav J.S."/>
            <person name="Pangilinan J."/>
            <person name="Larsson K.H."/>
            <person name="Matsuura K."/>
            <person name="Barry K."/>
            <person name="Labutti K."/>
            <person name="Kuo R."/>
            <person name="Ohm R.A."/>
            <person name="Bhattacharya S.S."/>
            <person name="Shirouzu T."/>
            <person name="Yoshinaga Y."/>
            <person name="Martin F.M."/>
            <person name="Grigoriev I.V."/>
            <person name="Hibbett D.S."/>
        </authorList>
    </citation>
    <scope>NUCLEOTIDE SEQUENCE [LARGE SCALE GENOMIC DNA]</scope>
    <source>
        <strain evidence="2">CBS 109695</strain>
    </source>
</reference>
<protein>
    <recommendedName>
        <fullName evidence="3">Rrn9 domain-containing protein</fullName>
    </recommendedName>
</protein>
<sequence length="321" mass="35616">MGKRKAPVPAALHRELSEYTSLLRALKNTDNLDLASQLIKPVASSQHTVPVPSSPDSAASKPQAKEKGKLKGKSKGKQQDNWTRWPLLPGEFAAPEFTFDDEVRALAAEALLIQREYEYADADVHLPLSEGSHMVTVMDTLYAQDQPQSLEQDVAEREEEEEEEEPEPEDLPAADLSALNLTLSTYLTQILAAIAAHVPRAEKSMQNRLKPLGWQSVLEIMAAAGCCAPDALEDIDRRMCAIYPVRDGENPSPHTAASRAHRTRVARSSLSSMVARFEDSIFDAPKPPQMRDRKKYKSEKFVHSEDEENDGSEDEDGESLQ</sequence>
<accession>A0A166A1P6</accession>
<proteinExistence type="predicted"/>
<name>A0A166A1P6_9AGAM</name>
<feature type="compositionally biased region" description="Acidic residues" evidence="1">
    <location>
        <begin position="305"/>
        <end position="321"/>
    </location>
</feature>
<feature type="compositionally biased region" description="Low complexity" evidence="1">
    <location>
        <begin position="49"/>
        <end position="62"/>
    </location>
</feature>
<dbReference type="AlphaFoldDB" id="A0A166A1P6"/>
<feature type="region of interest" description="Disordered" evidence="1">
    <location>
        <begin position="246"/>
        <end position="265"/>
    </location>
</feature>
<organism evidence="2">
    <name type="scientific">Athelia psychrophila</name>
    <dbReference type="NCBI Taxonomy" id="1759441"/>
    <lineage>
        <taxon>Eukaryota</taxon>
        <taxon>Fungi</taxon>
        <taxon>Dikarya</taxon>
        <taxon>Basidiomycota</taxon>
        <taxon>Agaricomycotina</taxon>
        <taxon>Agaricomycetes</taxon>
        <taxon>Agaricomycetidae</taxon>
        <taxon>Atheliales</taxon>
        <taxon>Atheliaceae</taxon>
        <taxon>Athelia</taxon>
    </lineage>
</organism>
<dbReference type="OrthoDB" id="3260379at2759"/>
<feature type="region of interest" description="Disordered" evidence="1">
    <location>
        <begin position="43"/>
        <end position="84"/>
    </location>
</feature>
<evidence type="ECO:0000313" key="2">
    <source>
        <dbReference type="EMBL" id="KZP11157.1"/>
    </source>
</evidence>
<evidence type="ECO:0008006" key="3">
    <source>
        <dbReference type="Google" id="ProtNLM"/>
    </source>
</evidence>
<dbReference type="EMBL" id="KV417667">
    <property type="protein sequence ID" value="KZP11157.1"/>
    <property type="molecule type" value="Genomic_DNA"/>
</dbReference>
<feature type="region of interest" description="Disordered" evidence="1">
    <location>
        <begin position="281"/>
        <end position="321"/>
    </location>
</feature>
<gene>
    <name evidence="2" type="ORF">FIBSPDRAFT_899162</name>
</gene>
<evidence type="ECO:0000256" key="1">
    <source>
        <dbReference type="SAM" id="MobiDB-lite"/>
    </source>
</evidence>
<feature type="region of interest" description="Disordered" evidence="1">
    <location>
        <begin position="148"/>
        <end position="173"/>
    </location>
</feature>
<feature type="compositionally biased region" description="Acidic residues" evidence="1">
    <location>
        <begin position="156"/>
        <end position="172"/>
    </location>
</feature>